<gene>
    <name evidence="6" type="ORF">EHYA_02197</name>
</gene>
<keyword evidence="2" id="KW-0442">Lipid degradation</keyword>
<comment type="caution">
    <text evidence="6">The sequence shown here is derived from an EMBL/GenBank/DDBJ whole genome shotgun (WGS) entry which is preliminary data.</text>
</comment>
<feature type="chain" id="PRO_5038490218" evidence="5">
    <location>
        <begin position="30"/>
        <end position="399"/>
    </location>
</feature>
<dbReference type="AlphaFoldDB" id="A0A401YIY3"/>
<organism evidence="6 7">
    <name type="scientific">Embleya hyalina</name>
    <dbReference type="NCBI Taxonomy" id="516124"/>
    <lineage>
        <taxon>Bacteria</taxon>
        <taxon>Bacillati</taxon>
        <taxon>Actinomycetota</taxon>
        <taxon>Actinomycetes</taxon>
        <taxon>Kitasatosporales</taxon>
        <taxon>Streptomycetaceae</taxon>
        <taxon>Embleya</taxon>
    </lineage>
</organism>
<keyword evidence="5" id="KW-0732">Signal</keyword>
<proteinExistence type="predicted"/>
<dbReference type="RefSeq" id="WP_126636726.1">
    <property type="nucleotide sequence ID" value="NZ_BIFH01000016.1"/>
</dbReference>
<feature type="signal peptide" evidence="5">
    <location>
        <begin position="1"/>
        <end position="29"/>
    </location>
</feature>
<dbReference type="GO" id="GO:0016042">
    <property type="term" value="P:lipid catabolic process"/>
    <property type="evidence" value="ECO:0007669"/>
    <property type="project" value="UniProtKB-KW"/>
</dbReference>
<dbReference type="SUPFAM" id="SSF53474">
    <property type="entry name" value="alpha/beta-Hydrolases"/>
    <property type="match status" value="1"/>
</dbReference>
<dbReference type="PANTHER" id="PTHR10272">
    <property type="entry name" value="PLATELET-ACTIVATING FACTOR ACETYLHYDROLASE"/>
    <property type="match status" value="1"/>
</dbReference>
<reference evidence="6 7" key="1">
    <citation type="submission" date="2018-12" db="EMBL/GenBank/DDBJ databases">
        <title>Draft genome sequence of Embleya hyalina NBRC 13850T.</title>
        <authorList>
            <person name="Komaki H."/>
            <person name="Hosoyama A."/>
            <person name="Kimura A."/>
            <person name="Ichikawa N."/>
            <person name="Tamura T."/>
        </authorList>
    </citation>
    <scope>NUCLEOTIDE SEQUENCE [LARGE SCALE GENOMIC DNA]</scope>
    <source>
        <strain evidence="6 7">NBRC 13850</strain>
    </source>
</reference>
<feature type="region of interest" description="Disordered" evidence="4">
    <location>
        <begin position="28"/>
        <end position="54"/>
    </location>
</feature>
<accession>A0A401YIY3</accession>
<evidence type="ECO:0000256" key="3">
    <source>
        <dbReference type="ARBA" id="ARBA00023098"/>
    </source>
</evidence>
<evidence type="ECO:0000256" key="4">
    <source>
        <dbReference type="SAM" id="MobiDB-lite"/>
    </source>
</evidence>
<dbReference type="OrthoDB" id="569821at2"/>
<evidence type="ECO:0000313" key="6">
    <source>
        <dbReference type="EMBL" id="GCD94528.1"/>
    </source>
</evidence>
<sequence>MPAFSLIRRLLPPALALVLPIVSALPAAASPPPARTVLAADPAPGGPRTSLPHPTGPYGVGRQSLHLVDPSRTDPWVPEAGARELMVGMYYPARRGTGTPARYATVDEARLMLADIGMGDVFPAEVLSTTATDVRTDARPVPGRYPLVVLSPGFGYSVFTLTGLAEDLASRGYVVAAIDHAYESVGTAFPGGRMLTCVACTKARTEEDLIAAGSGRGRDMSFVVDRLTGADPAWGYADLIDRHRIGAAGHSIGGAGAAAAMAGDTRIRAGVNMDGAFHSAVPETGLGKRPFLLFGTDDATHRPGGEDPSWDQAWTRLDGWKRWLTVANATHFSFSDFPVFLDRLGLPGGGSATTLSGARGLALTRTYLAAFVDRHLRHLPRPLLDGPTPAHPEFRFNNP</sequence>
<keyword evidence="7" id="KW-1185">Reference proteome</keyword>
<evidence type="ECO:0000313" key="7">
    <source>
        <dbReference type="Proteomes" id="UP000286931"/>
    </source>
</evidence>
<evidence type="ECO:0000256" key="2">
    <source>
        <dbReference type="ARBA" id="ARBA00022963"/>
    </source>
</evidence>
<name>A0A401YIY3_9ACTN</name>
<protein>
    <submittedName>
        <fullName evidence="6">Lipase</fullName>
    </submittedName>
</protein>
<keyword evidence="1" id="KW-0378">Hydrolase</keyword>
<evidence type="ECO:0000256" key="5">
    <source>
        <dbReference type="SAM" id="SignalP"/>
    </source>
</evidence>
<keyword evidence="3" id="KW-0443">Lipid metabolism</keyword>
<dbReference type="GO" id="GO:0003847">
    <property type="term" value="F:1-alkyl-2-acetylglycerophosphocholine esterase activity"/>
    <property type="evidence" value="ECO:0007669"/>
    <property type="project" value="TreeGrafter"/>
</dbReference>
<dbReference type="EMBL" id="BIFH01000016">
    <property type="protein sequence ID" value="GCD94528.1"/>
    <property type="molecule type" value="Genomic_DNA"/>
</dbReference>
<dbReference type="Proteomes" id="UP000286931">
    <property type="component" value="Unassembled WGS sequence"/>
</dbReference>
<dbReference type="PANTHER" id="PTHR10272:SF0">
    <property type="entry name" value="PLATELET-ACTIVATING FACTOR ACETYLHYDROLASE"/>
    <property type="match status" value="1"/>
</dbReference>
<dbReference type="Pfam" id="PF03403">
    <property type="entry name" value="PAF-AH_p_II"/>
    <property type="match status" value="2"/>
</dbReference>
<evidence type="ECO:0000256" key="1">
    <source>
        <dbReference type="ARBA" id="ARBA00022801"/>
    </source>
</evidence>
<dbReference type="InterPro" id="IPR029058">
    <property type="entry name" value="AB_hydrolase_fold"/>
</dbReference>
<dbReference type="Gene3D" id="3.40.50.1820">
    <property type="entry name" value="alpha/beta hydrolase"/>
    <property type="match status" value="1"/>
</dbReference>